<evidence type="ECO:0000313" key="2">
    <source>
        <dbReference type="Proteomes" id="UP001519460"/>
    </source>
</evidence>
<accession>A0ABD0LPC9</accession>
<reference evidence="1 2" key="1">
    <citation type="journal article" date="2023" name="Sci. Data">
        <title>Genome assembly of the Korean intertidal mud-creeper Batillaria attramentaria.</title>
        <authorList>
            <person name="Patra A.K."/>
            <person name="Ho P.T."/>
            <person name="Jun S."/>
            <person name="Lee S.J."/>
            <person name="Kim Y."/>
            <person name="Won Y.J."/>
        </authorList>
    </citation>
    <scope>NUCLEOTIDE SEQUENCE [LARGE SCALE GENOMIC DNA]</scope>
    <source>
        <strain evidence="1">Wonlab-2016</strain>
    </source>
</reference>
<sequence>MNFEVGLNTFLSLQVHDGPTQCNWRSLTKQGENTHASEEVKPRELPFLQSFRAFCIECQQIQRLNSTALLNSFCWQAKRSQHTPGILSGTAGYR</sequence>
<protein>
    <submittedName>
        <fullName evidence="1">Uncharacterized protein</fullName>
    </submittedName>
</protein>
<proteinExistence type="predicted"/>
<name>A0ABD0LPC9_9CAEN</name>
<evidence type="ECO:0000313" key="1">
    <source>
        <dbReference type="EMBL" id="KAK7501326.1"/>
    </source>
</evidence>
<gene>
    <name evidence="1" type="ORF">BaRGS_00007451</name>
</gene>
<dbReference type="AlphaFoldDB" id="A0ABD0LPC9"/>
<dbReference type="Proteomes" id="UP001519460">
    <property type="component" value="Unassembled WGS sequence"/>
</dbReference>
<dbReference type="EMBL" id="JACVVK020000032">
    <property type="protein sequence ID" value="KAK7501326.1"/>
    <property type="molecule type" value="Genomic_DNA"/>
</dbReference>
<comment type="caution">
    <text evidence="1">The sequence shown here is derived from an EMBL/GenBank/DDBJ whole genome shotgun (WGS) entry which is preliminary data.</text>
</comment>
<organism evidence="1 2">
    <name type="scientific">Batillaria attramentaria</name>
    <dbReference type="NCBI Taxonomy" id="370345"/>
    <lineage>
        <taxon>Eukaryota</taxon>
        <taxon>Metazoa</taxon>
        <taxon>Spiralia</taxon>
        <taxon>Lophotrochozoa</taxon>
        <taxon>Mollusca</taxon>
        <taxon>Gastropoda</taxon>
        <taxon>Caenogastropoda</taxon>
        <taxon>Sorbeoconcha</taxon>
        <taxon>Cerithioidea</taxon>
        <taxon>Batillariidae</taxon>
        <taxon>Batillaria</taxon>
    </lineage>
</organism>
<keyword evidence="2" id="KW-1185">Reference proteome</keyword>